<dbReference type="EMBL" id="CP003587">
    <property type="protein sequence ID" value="AGY57132.1"/>
    <property type="molecule type" value="Genomic_DNA"/>
</dbReference>
<dbReference type="Proteomes" id="UP000017396">
    <property type="component" value="Chromosome"/>
</dbReference>
<dbReference type="STRING" id="1183438.GKIL_0886"/>
<name>U5QDU8_GLOK1</name>
<evidence type="ECO:0000313" key="2">
    <source>
        <dbReference type="Proteomes" id="UP000017396"/>
    </source>
</evidence>
<dbReference type="AlphaFoldDB" id="U5QDU8"/>
<sequence length="74" mass="8561">MKIEPDREVALNAFQAGLQQAIDAATLDSKIRIQRFARRLCLRKEVTPEERRRERSREAAADWLKLSPQVLGNE</sequence>
<proteinExistence type="predicted"/>
<evidence type="ECO:0000313" key="1">
    <source>
        <dbReference type="EMBL" id="AGY57132.1"/>
    </source>
</evidence>
<protein>
    <submittedName>
        <fullName evidence="1">Uncharacterized protein</fullName>
    </submittedName>
</protein>
<organism evidence="1 2">
    <name type="scientific">Gloeobacter kilaueensis (strain ATCC BAA-2537 / CCAP 1431/1 / ULC 316 / JS1)</name>
    <dbReference type="NCBI Taxonomy" id="1183438"/>
    <lineage>
        <taxon>Bacteria</taxon>
        <taxon>Bacillati</taxon>
        <taxon>Cyanobacteriota</taxon>
        <taxon>Cyanophyceae</taxon>
        <taxon>Gloeobacterales</taxon>
        <taxon>Gloeobacteraceae</taxon>
        <taxon>Gloeobacter</taxon>
    </lineage>
</organism>
<reference evidence="1 2" key="1">
    <citation type="journal article" date="2013" name="PLoS ONE">
        <title>Cultivation and Complete Genome Sequencing of Gloeobacter kilaueensis sp. nov., from a Lava Cave in Kilauea Caldera, Hawai'i.</title>
        <authorList>
            <person name="Saw J.H."/>
            <person name="Schatz M."/>
            <person name="Brown M.V."/>
            <person name="Kunkel D.D."/>
            <person name="Foster J.S."/>
            <person name="Shick H."/>
            <person name="Christensen S."/>
            <person name="Hou S."/>
            <person name="Wan X."/>
            <person name="Donachie S.P."/>
        </authorList>
    </citation>
    <scope>NUCLEOTIDE SEQUENCE [LARGE SCALE GENOMIC DNA]</scope>
    <source>
        <strain evidence="2">JS</strain>
    </source>
</reference>
<gene>
    <name evidence="1" type="ORF">GKIL_0886</name>
</gene>
<keyword evidence="2" id="KW-1185">Reference proteome</keyword>
<dbReference type="RefSeq" id="WP_023172189.1">
    <property type="nucleotide sequence ID" value="NC_022600.1"/>
</dbReference>
<dbReference type="HOGENOM" id="CLU_2682591_0_0_3"/>
<accession>U5QDU8</accession>
<dbReference type="KEGG" id="glj:GKIL_0886"/>